<proteinExistence type="inferred from homology"/>
<dbReference type="InterPro" id="IPR003439">
    <property type="entry name" value="ABC_transporter-like_ATP-bd"/>
</dbReference>
<dbReference type="InterPro" id="IPR017911">
    <property type="entry name" value="MacB-like_ATP-bd"/>
</dbReference>
<sequence length="223" mass="24595">METLIQLKDINKSYGLGDKSLHVLKNIDFEVKKGEFVSILGASGSGKSTLMNILGGMDTLDEGQYFIDGQAVHDCDDHDLALIRNQYIGFIFQRYHLIPQYTVLQNVIMPLLIRGMSRHEATEVAMESIKMVGLGDRIAHKPNELSGGQQQRVAIARALVTKPSLLLADEPTGALDSQTGKEILELFKDLNEAGNTIVMITHDKNVANSSKRIVYLNDGVLSE</sequence>
<dbReference type="PANTHER" id="PTHR42798:SF6">
    <property type="entry name" value="CELL DIVISION ATP-BINDING PROTEIN FTSE"/>
    <property type="match status" value="1"/>
</dbReference>
<dbReference type="PROSITE" id="PS00211">
    <property type="entry name" value="ABC_TRANSPORTER_1"/>
    <property type="match status" value="1"/>
</dbReference>
<reference evidence="6 7" key="1">
    <citation type="journal article" date="2019" name="Nat. Med.">
        <title>A library of human gut bacterial isolates paired with longitudinal multiomics data enables mechanistic microbiome research.</title>
        <authorList>
            <person name="Poyet M."/>
            <person name="Groussin M."/>
            <person name="Gibbons S.M."/>
            <person name="Avila-Pacheco J."/>
            <person name="Jiang X."/>
            <person name="Kearney S.M."/>
            <person name="Perrotta A.R."/>
            <person name="Berdy B."/>
            <person name="Zhao S."/>
            <person name="Lieberman T.D."/>
            <person name="Swanson P.K."/>
            <person name="Smith M."/>
            <person name="Roesemann S."/>
            <person name="Alexander J.E."/>
            <person name="Rich S.A."/>
            <person name="Livny J."/>
            <person name="Vlamakis H."/>
            <person name="Clish C."/>
            <person name="Bullock K."/>
            <person name="Deik A."/>
            <person name="Scott J."/>
            <person name="Pierce K.A."/>
            <person name="Xavier R.J."/>
            <person name="Alm E.J."/>
        </authorList>
    </citation>
    <scope>NUCLEOTIDE SEQUENCE [LARGE SCALE GENOMIC DNA]</scope>
    <source>
        <strain evidence="6 7">BIOML-A198</strain>
    </source>
</reference>
<accession>A0A9X4XI60</accession>
<dbReference type="PROSITE" id="PS50893">
    <property type="entry name" value="ABC_TRANSPORTER_2"/>
    <property type="match status" value="1"/>
</dbReference>
<dbReference type="PANTHER" id="PTHR42798">
    <property type="entry name" value="LIPOPROTEIN-RELEASING SYSTEM ATP-BINDING PROTEIN LOLD"/>
    <property type="match status" value="1"/>
</dbReference>
<dbReference type="AlphaFoldDB" id="A0A9X4XI60"/>
<gene>
    <name evidence="6" type="ORF">GMA92_12390</name>
</gene>
<dbReference type="GO" id="GO:0005524">
    <property type="term" value="F:ATP binding"/>
    <property type="evidence" value="ECO:0007669"/>
    <property type="project" value="UniProtKB-KW"/>
</dbReference>
<protein>
    <submittedName>
        <fullName evidence="6">ATP-binding cassette domain-containing protein</fullName>
    </submittedName>
</protein>
<dbReference type="CDD" id="cd03255">
    <property type="entry name" value="ABC_MJ0796_LolCDE_FtsE"/>
    <property type="match status" value="1"/>
</dbReference>
<evidence type="ECO:0000259" key="5">
    <source>
        <dbReference type="PROSITE" id="PS50893"/>
    </source>
</evidence>
<dbReference type="InterPro" id="IPR003593">
    <property type="entry name" value="AAA+_ATPase"/>
</dbReference>
<dbReference type="GO" id="GO:0022857">
    <property type="term" value="F:transmembrane transporter activity"/>
    <property type="evidence" value="ECO:0007669"/>
    <property type="project" value="UniProtKB-ARBA"/>
</dbReference>
<dbReference type="SUPFAM" id="SSF52540">
    <property type="entry name" value="P-loop containing nucleoside triphosphate hydrolases"/>
    <property type="match status" value="1"/>
</dbReference>
<organism evidence="6 7">
    <name type="scientific">Turicibacter sanguinis</name>
    <dbReference type="NCBI Taxonomy" id="154288"/>
    <lineage>
        <taxon>Bacteria</taxon>
        <taxon>Bacillati</taxon>
        <taxon>Bacillota</taxon>
        <taxon>Erysipelotrichia</taxon>
        <taxon>Erysipelotrichales</taxon>
        <taxon>Turicibacteraceae</taxon>
        <taxon>Turicibacter</taxon>
    </lineage>
</organism>
<feature type="domain" description="ABC transporter" evidence="5">
    <location>
        <begin position="5"/>
        <end position="223"/>
    </location>
</feature>
<dbReference type="SMART" id="SM00382">
    <property type="entry name" value="AAA"/>
    <property type="match status" value="1"/>
</dbReference>
<comment type="similarity">
    <text evidence="1">Belongs to the ABC transporter superfamily.</text>
</comment>
<evidence type="ECO:0000313" key="7">
    <source>
        <dbReference type="Proteomes" id="UP000487649"/>
    </source>
</evidence>
<comment type="caution">
    <text evidence="6">The sequence shown here is derived from an EMBL/GenBank/DDBJ whole genome shotgun (WGS) entry which is preliminary data.</text>
</comment>
<evidence type="ECO:0000256" key="4">
    <source>
        <dbReference type="ARBA" id="ARBA00022840"/>
    </source>
</evidence>
<keyword evidence="4 6" id="KW-0067">ATP-binding</keyword>
<keyword evidence="2" id="KW-0813">Transport</keyword>
<evidence type="ECO:0000313" key="6">
    <source>
        <dbReference type="EMBL" id="MTK22210.1"/>
    </source>
</evidence>
<dbReference type="EMBL" id="WMQE01000032">
    <property type="protein sequence ID" value="MTK22210.1"/>
    <property type="molecule type" value="Genomic_DNA"/>
</dbReference>
<dbReference type="Pfam" id="PF00005">
    <property type="entry name" value="ABC_tran"/>
    <property type="match status" value="1"/>
</dbReference>
<evidence type="ECO:0000256" key="3">
    <source>
        <dbReference type="ARBA" id="ARBA00022741"/>
    </source>
</evidence>
<dbReference type="Proteomes" id="UP000487649">
    <property type="component" value="Unassembled WGS sequence"/>
</dbReference>
<dbReference type="FunFam" id="3.40.50.300:FF:000032">
    <property type="entry name" value="Export ABC transporter ATP-binding protein"/>
    <property type="match status" value="1"/>
</dbReference>
<dbReference type="RefSeq" id="WP_006784071.1">
    <property type="nucleotide sequence ID" value="NZ_CABJBH010000002.1"/>
</dbReference>
<dbReference type="Gene3D" id="3.40.50.300">
    <property type="entry name" value="P-loop containing nucleotide triphosphate hydrolases"/>
    <property type="match status" value="1"/>
</dbReference>
<keyword evidence="3" id="KW-0547">Nucleotide-binding</keyword>
<dbReference type="GO" id="GO:0098796">
    <property type="term" value="C:membrane protein complex"/>
    <property type="evidence" value="ECO:0007669"/>
    <property type="project" value="UniProtKB-ARBA"/>
</dbReference>
<evidence type="ECO:0000256" key="1">
    <source>
        <dbReference type="ARBA" id="ARBA00005417"/>
    </source>
</evidence>
<dbReference type="InterPro" id="IPR017871">
    <property type="entry name" value="ABC_transporter-like_CS"/>
</dbReference>
<dbReference type="GO" id="GO:0016887">
    <property type="term" value="F:ATP hydrolysis activity"/>
    <property type="evidence" value="ECO:0007669"/>
    <property type="project" value="InterPro"/>
</dbReference>
<dbReference type="OrthoDB" id="9802264at2"/>
<evidence type="ECO:0000256" key="2">
    <source>
        <dbReference type="ARBA" id="ARBA00022448"/>
    </source>
</evidence>
<name>A0A9X4XI60_9FIRM</name>
<dbReference type="InterPro" id="IPR027417">
    <property type="entry name" value="P-loop_NTPase"/>
</dbReference>